<dbReference type="EMBL" id="JAACNH010000003">
    <property type="protein sequence ID" value="KAG8448120.1"/>
    <property type="molecule type" value="Genomic_DNA"/>
</dbReference>
<sequence length="70" mass="7858">MCQKTGELMAVATFAWSSGRDEELEGVYRTLEGTASLHTVVLDQNVILLCVDLTYLCPIKSRLLQQYVHV</sequence>
<accession>A0A8T2JXL1</accession>
<protein>
    <submittedName>
        <fullName evidence="1">Uncharacterized protein</fullName>
    </submittedName>
</protein>
<evidence type="ECO:0000313" key="2">
    <source>
        <dbReference type="Proteomes" id="UP000812440"/>
    </source>
</evidence>
<reference evidence="1" key="1">
    <citation type="thesis" date="2020" institute="ProQuest LLC" country="789 East Eisenhower Parkway, Ann Arbor, MI, USA">
        <title>Comparative Genomics and Chromosome Evolution.</title>
        <authorList>
            <person name="Mudd A.B."/>
        </authorList>
    </citation>
    <scope>NUCLEOTIDE SEQUENCE</scope>
    <source>
        <strain evidence="1">Female2</strain>
        <tissue evidence="1">Blood</tissue>
    </source>
</reference>
<organism evidence="1 2">
    <name type="scientific">Hymenochirus boettgeri</name>
    <name type="common">Congo dwarf clawed frog</name>
    <dbReference type="NCBI Taxonomy" id="247094"/>
    <lineage>
        <taxon>Eukaryota</taxon>
        <taxon>Metazoa</taxon>
        <taxon>Chordata</taxon>
        <taxon>Craniata</taxon>
        <taxon>Vertebrata</taxon>
        <taxon>Euteleostomi</taxon>
        <taxon>Amphibia</taxon>
        <taxon>Batrachia</taxon>
        <taxon>Anura</taxon>
        <taxon>Pipoidea</taxon>
        <taxon>Pipidae</taxon>
        <taxon>Pipinae</taxon>
        <taxon>Hymenochirus</taxon>
    </lineage>
</organism>
<evidence type="ECO:0000313" key="1">
    <source>
        <dbReference type="EMBL" id="KAG8448120.1"/>
    </source>
</evidence>
<comment type="caution">
    <text evidence="1">The sequence shown here is derived from an EMBL/GenBank/DDBJ whole genome shotgun (WGS) entry which is preliminary data.</text>
</comment>
<gene>
    <name evidence="1" type="ORF">GDO86_015278</name>
</gene>
<proteinExistence type="predicted"/>
<dbReference type="AlphaFoldDB" id="A0A8T2JXL1"/>
<keyword evidence="2" id="KW-1185">Reference proteome</keyword>
<name>A0A8T2JXL1_9PIPI</name>
<dbReference type="Proteomes" id="UP000812440">
    <property type="component" value="Chromosome 8_10"/>
</dbReference>